<accession>A0A4Y1ZGP3</accession>
<evidence type="ECO:0000313" key="1">
    <source>
        <dbReference type="EMBL" id="GAY78356.1"/>
    </source>
</evidence>
<organism evidence="1 2">
    <name type="scientific">Sporolactobacillus inulinus</name>
    <dbReference type="NCBI Taxonomy" id="2078"/>
    <lineage>
        <taxon>Bacteria</taxon>
        <taxon>Bacillati</taxon>
        <taxon>Bacillota</taxon>
        <taxon>Bacilli</taxon>
        <taxon>Bacillales</taxon>
        <taxon>Sporolactobacillaceae</taxon>
        <taxon>Sporolactobacillus</taxon>
    </lineage>
</organism>
<name>A0A4Y1ZGP3_9BACL</name>
<gene>
    <name evidence="1" type="ORF">NBRC111894_3910</name>
</gene>
<protein>
    <submittedName>
        <fullName evidence="1">Uncharacterized protein</fullName>
    </submittedName>
</protein>
<sequence>MHQPNLGAARTLQRKKVWNYADPSLSVPFTSTYTHCFLN</sequence>
<dbReference type="AlphaFoldDB" id="A0A4Y1ZGP3"/>
<proteinExistence type="predicted"/>
<evidence type="ECO:0000313" key="2">
    <source>
        <dbReference type="Proteomes" id="UP000319716"/>
    </source>
</evidence>
<comment type="caution">
    <text evidence="1">The sequence shown here is derived from an EMBL/GenBank/DDBJ whole genome shotgun (WGS) entry which is preliminary data.</text>
</comment>
<dbReference type="EMBL" id="BEXB01000046">
    <property type="protein sequence ID" value="GAY78356.1"/>
    <property type="molecule type" value="Genomic_DNA"/>
</dbReference>
<dbReference type="Proteomes" id="UP000319716">
    <property type="component" value="Unassembled WGS sequence"/>
</dbReference>
<reference evidence="1 2" key="1">
    <citation type="submission" date="2017-11" db="EMBL/GenBank/DDBJ databases">
        <title>Draft Genome Sequence of Sporolactobacillus inulinus NBRC 111894 Isolated from Koso, a Japanese Sugar-Vegetable Fermented Beverage.</title>
        <authorList>
            <person name="Chiou T.Y."/>
            <person name="Oshima K."/>
            <person name="Suda W."/>
            <person name="Hattori M."/>
            <person name="Takahashi T."/>
        </authorList>
    </citation>
    <scope>NUCLEOTIDE SEQUENCE [LARGE SCALE GENOMIC DNA]</scope>
    <source>
        <strain evidence="1 2">NBRC111894</strain>
    </source>
</reference>